<gene>
    <name evidence="2" type="ORF">SAMN04488589_2059</name>
</gene>
<name>A0A7Z7AXN5_9EURY</name>
<proteinExistence type="predicted"/>
<sequence>MKIAILLFDNFTALDIIGPYEVLAKMPGAEISFVGHEKREYADSYGLKLSAGYSIDELTQADVLLIPGGFGIDKLLDNSEILDWIRKVDSTTKWITSVCSGSLLLAQAVLLDGKKCTTHWRRKEQLRQYNVNVVDERYIKDGKYITSAGVSAGIDMALYLVSKIAGEMAAKMI</sequence>
<dbReference type="AlphaFoldDB" id="A0A7Z7AXN5"/>
<dbReference type="SUPFAM" id="SSF52317">
    <property type="entry name" value="Class I glutamine amidotransferase-like"/>
    <property type="match status" value="1"/>
</dbReference>
<comment type="caution">
    <text evidence="2">The sequence shown here is derived from an EMBL/GenBank/DDBJ whole genome shotgun (WGS) entry which is preliminary data.</text>
</comment>
<accession>A0A7Z7AXN5</accession>
<dbReference type="OrthoDB" id="8348at2157"/>
<dbReference type="Pfam" id="PF01965">
    <property type="entry name" value="DJ-1_PfpI"/>
    <property type="match status" value="1"/>
</dbReference>
<reference evidence="2 3" key="1">
    <citation type="submission" date="2016-10" db="EMBL/GenBank/DDBJ databases">
        <authorList>
            <person name="Varghese N."/>
            <person name="Submissions S."/>
        </authorList>
    </citation>
    <scope>NUCLEOTIDE SEQUENCE [LARGE SCALE GENOMIC DNA]</scope>
    <source>
        <strain evidence="2 3">PL 12/M</strain>
    </source>
</reference>
<keyword evidence="3" id="KW-1185">Reference proteome</keyword>
<dbReference type="InterPro" id="IPR052158">
    <property type="entry name" value="INH-QAR"/>
</dbReference>
<evidence type="ECO:0000259" key="1">
    <source>
        <dbReference type="Pfam" id="PF01965"/>
    </source>
</evidence>
<dbReference type="Gene3D" id="3.40.50.880">
    <property type="match status" value="1"/>
</dbReference>
<dbReference type="EMBL" id="FNCA01000006">
    <property type="protein sequence ID" value="SDG05541.1"/>
    <property type="molecule type" value="Genomic_DNA"/>
</dbReference>
<dbReference type="InterPro" id="IPR002818">
    <property type="entry name" value="DJ-1/PfpI"/>
</dbReference>
<dbReference type="PANTHER" id="PTHR43130">
    <property type="entry name" value="ARAC-FAMILY TRANSCRIPTIONAL REGULATOR"/>
    <property type="match status" value="1"/>
</dbReference>
<dbReference type="Proteomes" id="UP000199259">
    <property type="component" value="Unassembled WGS sequence"/>
</dbReference>
<dbReference type="RefSeq" id="WP_202905772.1">
    <property type="nucleotide sequence ID" value="NZ_FNCA01000006.1"/>
</dbReference>
<dbReference type="CDD" id="cd03139">
    <property type="entry name" value="GATase1_PfpI_2"/>
    <property type="match status" value="1"/>
</dbReference>
<evidence type="ECO:0000313" key="2">
    <source>
        <dbReference type="EMBL" id="SDG05541.1"/>
    </source>
</evidence>
<dbReference type="GO" id="GO:0006355">
    <property type="term" value="P:regulation of DNA-templated transcription"/>
    <property type="evidence" value="ECO:0007669"/>
    <property type="project" value="TreeGrafter"/>
</dbReference>
<evidence type="ECO:0000313" key="3">
    <source>
        <dbReference type="Proteomes" id="UP000199259"/>
    </source>
</evidence>
<organism evidence="2 3">
    <name type="scientific">Methanolobus vulcani</name>
    <dbReference type="NCBI Taxonomy" id="38026"/>
    <lineage>
        <taxon>Archaea</taxon>
        <taxon>Methanobacteriati</taxon>
        <taxon>Methanobacteriota</taxon>
        <taxon>Stenosarchaea group</taxon>
        <taxon>Methanomicrobia</taxon>
        <taxon>Methanosarcinales</taxon>
        <taxon>Methanosarcinaceae</taxon>
        <taxon>Methanolobus</taxon>
    </lineage>
</organism>
<feature type="domain" description="DJ-1/PfpI" evidence="1">
    <location>
        <begin position="1"/>
        <end position="162"/>
    </location>
</feature>
<dbReference type="InterPro" id="IPR029062">
    <property type="entry name" value="Class_I_gatase-like"/>
</dbReference>
<protein>
    <submittedName>
        <fullName evidence="2">DJ-1/PfpI family protein</fullName>
    </submittedName>
</protein>
<dbReference type="PANTHER" id="PTHR43130:SF2">
    <property type="entry name" value="DJ-1_PFPI DOMAIN-CONTAINING PROTEIN"/>
    <property type="match status" value="1"/>
</dbReference>